<proteinExistence type="predicted"/>
<evidence type="ECO:0000313" key="1">
    <source>
        <dbReference type="EMBL" id="KGQ03879.1"/>
    </source>
</evidence>
<comment type="caution">
    <text evidence="1">The sequence shown here is derived from an EMBL/GenBank/DDBJ whole genome shotgun (WGS) entry which is preliminary data.</text>
</comment>
<dbReference type="AlphaFoldDB" id="A0A0A2VSU7"/>
<evidence type="ECO:0000313" key="2">
    <source>
        <dbReference type="Proteomes" id="UP000030106"/>
    </source>
</evidence>
<reference evidence="1 2" key="1">
    <citation type="submission" date="2012-10" db="EMBL/GenBank/DDBJ databases">
        <title>Genome sequencing and analysis of entomopathogenic fungi Beauveria bassiana D1-5.</title>
        <authorList>
            <person name="Li Q."/>
            <person name="Wang L."/>
            <person name="Zhang Z."/>
            <person name="Wang Q."/>
            <person name="Ren J."/>
            <person name="Wang M."/>
            <person name="Xu W."/>
            <person name="Wang J."/>
            <person name="Lu Y."/>
            <person name="Du Q."/>
            <person name="Sun Z."/>
        </authorList>
    </citation>
    <scope>NUCLEOTIDE SEQUENCE [LARGE SCALE GENOMIC DNA]</scope>
    <source>
        <strain evidence="1 2">D1-5</strain>
    </source>
</reference>
<gene>
    <name evidence="1" type="ORF">BBAD15_g10895</name>
</gene>
<dbReference type="HOGENOM" id="CLU_1927221_0_0_1"/>
<dbReference type="Proteomes" id="UP000030106">
    <property type="component" value="Unassembled WGS sequence"/>
</dbReference>
<sequence>MGMRTIGVEDAWLDVLCALYPFEHHQPAVRRLCANSAGLWGNPQYHPVSACAEERAAAGHHAVWPLFWRAGGGRLRDGKRVFLAGHGAAGDPGHNLPRLPAYHGHYSALSVDADGGEFAGRPSVSRGGSAH</sequence>
<accession>A0A0A2VSU7</accession>
<organism evidence="1 2">
    <name type="scientific">Beauveria bassiana D1-5</name>
    <dbReference type="NCBI Taxonomy" id="1245745"/>
    <lineage>
        <taxon>Eukaryota</taxon>
        <taxon>Fungi</taxon>
        <taxon>Dikarya</taxon>
        <taxon>Ascomycota</taxon>
        <taxon>Pezizomycotina</taxon>
        <taxon>Sordariomycetes</taxon>
        <taxon>Hypocreomycetidae</taxon>
        <taxon>Hypocreales</taxon>
        <taxon>Cordycipitaceae</taxon>
        <taxon>Beauveria</taxon>
    </lineage>
</organism>
<name>A0A0A2VSU7_BEABA</name>
<protein>
    <submittedName>
        <fullName evidence="1">Uncharacterized protein</fullName>
    </submittedName>
</protein>
<dbReference type="EMBL" id="ANFO01001146">
    <property type="protein sequence ID" value="KGQ03879.1"/>
    <property type="molecule type" value="Genomic_DNA"/>
</dbReference>